<dbReference type="Gene3D" id="2.130.10.10">
    <property type="entry name" value="YVTN repeat-like/Quinoprotein amine dehydrogenase"/>
    <property type="match status" value="1"/>
</dbReference>
<organism evidence="3 4">
    <name type="scientific">Trametes pubescens</name>
    <name type="common">White-rot fungus</name>
    <dbReference type="NCBI Taxonomy" id="154538"/>
    <lineage>
        <taxon>Eukaryota</taxon>
        <taxon>Fungi</taxon>
        <taxon>Dikarya</taxon>
        <taxon>Basidiomycota</taxon>
        <taxon>Agaricomycotina</taxon>
        <taxon>Agaricomycetes</taxon>
        <taxon>Polyporales</taxon>
        <taxon>Polyporaceae</taxon>
        <taxon>Trametes</taxon>
    </lineage>
</organism>
<dbReference type="SUPFAM" id="SSF75011">
    <property type="entry name" value="3-carboxy-cis,cis-mucoante lactonizing enzyme"/>
    <property type="match status" value="1"/>
</dbReference>
<dbReference type="Pfam" id="PF10282">
    <property type="entry name" value="Lactonase"/>
    <property type="match status" value="1"/>
</dbReference>
<dbReference type="Proteomes" id="UP000184267">
    <property type="component" value="Unassembled WGS sequence"/>
</dbReference>
<comment type="similarity">
    <text evidence="1">Belongs to the cycloisomerase 2 family.</text>
</comment>
<feature type="signal peptide" evidence="2">
    <location>
        <begin position="1"/>
        <end position="20"/>
    </location>
</feature>
<dbReference type="OMA" id="QVATCWS"/>
<comment type="caution">
    <text evidence="3">The sequence shown here is derived from an EMBL/GenBank/DDBJ whole genome shotgun (WGS) entry which is preliminary data.</text>
</comment>
<dbReference type="InterPro" id="IPR050282">
    <property type="entry name" value="Cycloisomerase_2"/>
</dbReference>
<dbReference type="STRING" id="154538.A0A1M2VV43"/>
<dbReference type="AlphaFoldDB" id="A0A1M2VV43"/>
<dbReference type="InterPro" id="IPR019405">
    <property type="entry name" value="Lactonase_7-beta_prop"/>
</dbReference>
<evidence type="ECO:0000313" key="3">
    <source>
        <dbReference type="EMBL" id="OJT11477.1"/>
    </source>
</evidence>
<sequence length="428" mass="44372">MKFTSAVLTSVLAAATLASAAPMVRRGQTKMMSKTTRFDAAGAVYCTCAYSFGINMSLTQSTVITNEPDENMVVAASINSDGTLNLDRAVATGGHGAHGQSSGPDALFSQGAIKASAKGKVLATVNAGSNTVSLFSIDSKTPTNIQQLGDVVSSEGEFPMSLAFNANGDRLCVLNGGQVNGVICYKVDKKTGLSVIANTLRPLGLNQTTPATGPAGTASHIVFSEDGKQLIASVKGVPPTPGFLAIWDVNADDSLSPDFKKVAPAKDGLLPFSMTVIPGKNAILATDAGLGFDIFDLKDNNRSSAIAIDGQVATCWSSFSKKTGNFYLTDIGTATVTEVHVDDNLKGSIVQQYPQAPGSATIDNDIATVNGQDFMYVLAPNATSIDVLQLDSPGEAKKLTSLNFSGPTKAAGVTINPNNLQGMTVFTR</sequence>
<dbReference type="GO" id="GO:0017057">
    <property type="term" value="F:6-phosphogluconolactonase activity"/>
    <property type="evidence" value="ECO:0007669"/>
    <property type="project" value="TreeGrafter"/>
</dbReference>
<name>A0A1M2VV43_TRAPU</name>
<dbReference type="InterPro" id="IPR015943">
    <property type="entry name" value="WD40/YVTN_repeat-like_dom_sf"/>
</dbReference>
<evidence type="ECO:0008006" key="5">
    <source>
        <dbReference type="Google" id="ProtNLM"/>
    </source>
</evidence>
<evidence type="ECO:0000256" key="2">
    <source>
        <dbReference type="SAM" id="SignalP"/>
    </source>
</evidence>
<protein>
    <recommendedName>
        <fullName evidence="5">6-phosphogluconolactonase</fullName>
    </recommendedName>
</protein>
<dbReference type="EMBL" id="MNAD01000635">
    <property type="protein sequence ID" value="OJT11477.1"/>
    <property type="molecule type" value="Genomic_DNA"/>
</dbReference>
<reference evidence="3 4" key="1">
    <citation type="submission" date="2016-10" db="EMBL/GenBank/DDBJ databases">
        <title>Genome sequence of the basidiomycete white-rot fungus Trametes pubescens.</title>
        <authorList>
            <person name="Makela M.R."/>
            <person name="Granchi Z."/>
            <person name="Peng M."/>
            <person name="De Vries R.P."/>
            <person name="Grigoriev I."/>
            <person name="Riley R."/>
            <person name="Hilden K."/>
        </authorList>
    </citation>
    <scope>NUCLEOTIDE SEQUENCE [LARGE SCALE GENOMIC DNA]</scope>
    <source>
        <strain evidence="3 4">FBCC735</strain>
    </source>
</reference>
<proteinExistence type="inferred from homology"/>
<feature type="chain" id="PRO_5012883148" description="6-phosphogluconolactonase" evidence="2">
    <location>
        <begin position="21"/>
        <end position="428"/>
    </location>
</feature>
<evidence type="ECO:0000256" key="1">
    <source>
        <dbReference type="ARBA" id="ARBA00005564"/>
    </source>
</evidence>
<dbReference type="PANTHER" id="PTHR30344">
    <property type="entry name" value="6-PHOSPHOGLUCONOLACTONASE-RELATED"/>
    <property type="match status" value="1"/>
</dbReference>
<accession>A0A1M2VV43</accession>
<gene>
    <name evidence="3" type="ORF">TRAPUB_12029</name>
</gene>
<dbReference type="OrthoDB" id="10006285at2759"/>
<dbReference type="PANTHER" id="PTHR30344:SF1">
    <property type="entry name" value="6-PHOSPHOGLUCONOLACTONASE"/>
    <property type="match status" value="1"/>
</dbReference>
<evidence type="ECO:0000313" key="4">
    <source>
        <dbReference type="Proteomes" id="UP000184267"/>
    </source>
</evidence>
<keyword evidence="2" id="KW-0732">Signal</keyword>
<keyword evidence="4" id="KW-1185">Reference proteome</keyword>